<dbReference type="EMBL" id="CARXXK010000001">
    <property type="protein sequence ID" value="CAI6346117.1"/>
    <property type="molecule type" value="Genomic_DNA"/>
</dbReference>
<sequence length="136" mass="14862">MNADRARAAAVHRSVHVRGRYGAKHIPRRPRDASLNRRLCDRRRCSLHTLPTTDVYTSRSQHRLPATVQQPPAGGTNAAGAGANGRLVGGDRHGPPRRTTDHIGRDAVLLLLLLPDDGTDLLVVDTRCGRANTSRR</sequence>
<evidence type="ECO:0000256" key="1">
    <source>
        <dbReference type="SAM" id="MobiDB-lite"/>
    </source>
</evidence>
<reference evidence="2 3" key="1">
    <citation type="submission" date="2023-01" db="EMBL/GenBank/DDBJ databases">
        <authorList>
            <person name="Whitehead M."/>
        </authorList>
    </citation>
    <scope>NUCLEOTIDE SEQUENCE [LARGE SCALE GENOMIC DNA]</scope>
</reference>
<gene>
    <name evidence="2" type="ORF">MEUPH1_LOCUS3060</name>
</gene>
<evidence type="ECO:0000313" key="2">
    <source>
        <dbReference type="EMBL" id="CAI6346117.1"/>
    </source>
</evidence>
<organism evidence="2 3">
    <name type="scientific">Macrosiphum euphorbiae</name>
    <name type="common">potato aphid</name>
    <dbReference type="NCBI Taxonomy" id="13131"/>
    <lineage>
        <taxon>Eukaryota</taxon>
        <taxon>Metazoa</taxon>
        <taxon>Ecdysozoa</taxon>
        <taxon>Arthropoda</taxon>
        <taxon>Hexapoda</taxon>
        <taxon>Insecta</taxon>
        <taxon>Pterygota</taxon>
        <taxon>Neoptera</taxon>
        <taxon>Paraneoptera</taxon>
        <taxon>Hemiptera</taxon>
        <taxon>Sternorrhyncha</taxon>
        <taxon>Aphidomorpha</taxon>
        <taxon>Aphidoidea</taxon>
        <taxon>Aphididae</taxon>
        <taxon>Macrosiphini</taxon>
        <taxon>Macrosiphum</taxon>
    </lineage>
</organism>
<protein>
    <submittedName>
        <fullName evidence="2">Uncharacterized protein</fullName>
    </submittedName>
</protein>
<keyword evidence="3" id="KW-1185">Reference proteome</keyword>
<accession>A0AAV0VSF4</accession>
<proteinExistence type="predicted"/>
<dbReference type="Proteomes" id="UP001160148">
    <property type="component" value="Unassembled WGS sequence"/>
</dbReference>
<comment type="caution">
    <text evidence="2">The sequence shown here is derived from an EMBL/GenBank/DDBJ whole genome shotgun (WGS) entry which is preliminary data.</text>
</comment>
<dbReference type="AlphaFoldDB" id="A0AAV0VSF4"/>
<feature type="compositionally biased region" description="Basic and acidic residues" evidence="1">
    <location>
        <begin position="89"/>
        <end position="101"/>
    </location>
</feature>
<name>A0AAV0VSF4_9HEMI</name>
<evidence type="ECO:0000313" key="3">
    <source>
        <dbReference type="Proteomes" id="UP001160148"/>
    </source>
</evidence>
<feature type="compositionally biased region" description="Low complexity" evidence="1">
    <location>
        <begin position="73"/>
        <end position="85"/>
    </location>
</feature>
<feature type="region of interest" description="Disordered" evidence="1">
    <location>
        <begin position="52"/>
        <end position="101"/>
    </location>
</feature>